<name>A0A917QPX8_9ACTN</name>
<keyword evidence="1" id="KW-0472">Membrane</keyword>
<keyword evidence="3" id="KW-1185">Reference proteome</keyword>
<evidence type="ECO:0000313" key="2">
    <source>
        <dbReference type="EMBL" id="GGK62895.1"/>
    </source>
</evidence>
<keyword evidence="1" id="KW-0812">Transmembrane</keyword>
<reference evidence="2" key="2">
    <citation type="submission" date="2020-09" db="EMBL/GenBank/DDBJ databases">
        <authorList>
            <person name="Sun Q."/>
            <person name="Ohkuma M."/>
        </authorList>
    </citation>
    <scope>NUCLEOTIDE SEQUENCE</scope>
    <source>
        <strain evidence="2">JCM 13064</strain>
    </source>
</reference>
<protein>
    <submittedName>
        <fullName evidence="2">Uncharacterized protein</fullName>
    </submittedName>
</protein>
<accession>A0A917QPX8</accession>
<dbReference type="AlphaFoldDB" id="A0A917QPX8"/>
<keyword evidence="1" id="KW-1133">Transmembrane helix</keyword>
<gene>
    <name evidence="2" type="ORF">GCM10007964_02540</name>
</gene>
<comment type="caution">
    <text evidence="2">The sequence shown here is derived from an EMBL/GenBank/DDBJ whole genome shotgun (WGS) entry which is preliminary data.</text>
</comment>
<dbReference type="Proteomes" id="UP000645217">
    <property type="component" value="Unassembled WGS sequence"/>
</dbReference>
<feature type="transmembrane region" description="Helical" evidence="1">
    <location>
        <begin position="111"/>
        <end position="130"/>
    </location>
</feature>
<dbReference type="EMBL" id="BMNT01000001">
    <property type="protein sequence ID" value="GGK62895.1"/>
    <property type="molecule type" value="Genomic_DNA"/>
</dbReference>
<proteinExistence type="predicted"/>
<evidence type="ECO:0000256" key="1">
    <source>
        <dbReference type="SAM" id="Phobius"/>
    </source>
</evidence>
<evidence type="ECO:0000313" key="3">
    <source>
        <dbReference type="Proteomes" id="UP000645217"/>
    </source>
</evidence>
<feature type="transmembrane region" description="Helical" evidence="1">
    <location>
        <begin position="74"/>
        <end position="99"/>
    </location>
</feature>
<organism evidence="2 3">
    <name type="scientific">Sphaerisporangium melleum</name>
    <dbReference type="NCBI Taxonomy" id="321316"/>
    <lineage>
        <taxon>Bacteria</taxon>
        <taxon>Bacillati</taxon>
        <taxon>Actinomycetota</taxon>
        <taxon>Actinomycetes</taxon>
        <taxon>Streptosporangiales</taxon>
        <taxon>Streptosporangiaceae</taxon>
        <taxon>Sphaerisporangium</taxon>
    </lineage>
</organism>
<dbReference type="RefSeq" id="WP_189161028.1">
    <property type="nucleotide sequence ID" value="NZ_BMNT01000001.1"/>
</dbReference>
<reference evidence="2" key="1">
    <citation type="journal article" date="2014" name="Int. J. Syst. Evol. Microbiol.">
        <title>Complete genome sequence of Corynebacterium casei LMG S-19264T (=DSM 44701T), isolated from a smear-ripened cheese.</title>
        <authorList>
            <consortium name="US DOE Joint Genome Institute (JGI-PGF)"/>
            <person name="Walter F."/>
            <person name="Albersmeier A."/>
            <person name="Kalinowski J."/>
            <person name="Ruckert C."/>
        </authorList>
    </citation>
    <scope>NUCLEOTIDE SEQUENCE</scope>
    <source>
        <strain evidence="2">JCM 13064</strain>
    </source>
</reference>
<sequence length="318" mass="34022">MARLLKDGDVIEYGANASRAGPGTAIPTGVGMATSAWWVGRWPVVDPDIPEVDKRRIVGNNALADRRLAADASVAGTLGGFFVCLALLVVLLLAVAGFTGRWDVLDALRNGVFLLSIPLIFVAGLGGVLARGRSPRRLAEVYGDRYVVPADLDGEAEVLLGRAGHAVRTVFDSRVGQMGLLDSVANDIVLPRRLWEIARLLRTQSSLRAEQARATRGVLTPELRAVLEPQRAALRRSVDQVVRQVADLEAYAARAQTADAALHAQELLQSNGKYRDLLAQTDDLRGLHDLAGHADAVEATLARSIQDVIAAGRTLALP</sequence>